<keyword evidence="5" id="KW-0677">Repeat</keyword>
<keyword evidence="8" id="KW-0496">Mitochondrion</keyword>
<dbReference type="SUPFAM" id="SSF103506">
    <property type="entry name" value="Mitochondrial carrier"/>
    <property type="match status" value="1"/>
</dbReference>
<evidence type="ECO:0000313" key="15">
    <source>
        <dbReference type="Proteomes" id="UP000030765"/>
    </source>
</evidence>
<dbReference type="Pfam" id="PF12248">
    <property type="entry name" value="Methyltransf_FA"/>
    <property type="match status" value="1"/>
</dbReference>
<comment type="similarity">
    <text evidence="2">Belongs to the mitochondrial carrier (TC 2.A.29) family.</text>
</comment>
<dbReference type="EMBL" id="ATLV01014417">
    <property type="status" value="NOT_ANNOTATED_CDS"/>
    <property type="molecule type" value="Genomic_DNA"/>
</dbReference>
<sequence length="653" mass="70055">MYNVSPSSFSPPEPTAVGTGNSAAATPGSTTDTASTMQQTAATGRTEMRPVKYHYADSFWCTYLISVFAASIAETVTYPLDLTKTRLQIQGEAAAVAAEGAAVKKVKYRGMLATANGIIREEGALQLWRGITPALYRHLVYSGVRIVTYDGLRKKLRNGKETFSLWQSAVAGVGAGALAQWLASPADLVKVHVQMEGKRRMLGLEPRVHSAAHAFREIVSRGGIFGLWKGSVPNVQRAALVNLGDLTTYDSVKHFIMHKTGLPDCHLVHIMSSICAGLVAATMGTPADVVKTRIMNQPTDANGRGLLYKGSIDCLQQTIGKEGFFAMYKGFLPVWIRMAPWSLTFWLSFEQIRSSLGAKLETLDKLEYRFIPAGNGVVNFKVRAPNDAHIALTTNPEESDPMLEVFIGGWKNTKSVIRKNRTKPDVAEVETPDILNAGEFRGFWIRWQDNVITVGNEGAAAAFLSYENPDPFPINCIGVCTGWGATGSWLIEPATEQSSPSAPTAAALSSGGGAACWVTAVNGEVPPNAVVGGSDGEELYIGRAQHEGGIIPGKVVASHGVCYIPWGGVENSKAEYEVLCDFNGTFVPASGSDIPPTALPAGESEDGEPLFIGRVNHEGTVTVGKVQPSHGVCYIPYGGQEMAFSDYEIYVSP</sequence>
<evidence type="ECO:0000259" key="12">
    <source>
        <dbReference type="Pfam" id="PF12248"/>
    </source>
</evidence>
<evidence type="ECO:0000256" key="10">
    <source>
        <dbReference type="PROSITE-ProRule" id="PRU00282"/>
    </source>
</evidence>
<feature type="compositionally biased region" description="Polar residues" evidence="11">
    <location>
        <begin position="18"/>
        <end position="43"/>
    </location>
</feature>
<evidence type="ECO:0000256" key="8">
    <source>
        <dbReference type="ARBA" id="ARBA00023128"/>
    </source>
</evidence>
<dbReference type="EMBL" id="KE524970">
    <property type="protein sequence ID" value="KFB38714.1"/>
    <property type="molecule type" value="Genomic_DNA"/>
</dbReference>
<dbReference type="Gene3D" id="1.50.40.10">
    <property type="entry name" value="Mitochondrial carrier domain"/>
    <property type="match status" value="1"/>
</dbReference>
<accession>A0A084VL70</accession>
<evidence type="ECO:0000256" key="3">
    <source>
        <dbReference type="ARBA" id="ARBA00022448"/>
    </source>
</evidence>
<organism evidence="14 15">
    <name type="scientific">Anopheles sinensis</name>
    <name type="common">Mosquito</name>
    <dbReference type="NCBI Taxonomy" id="74873"/>
    <lineage>
        <taxon>Eukaryota</taxon>
        <taxon>Metazoa</taxon>
        <taxon>Ecdysozoa</taxon>
        <taxon>Arthropoda</taxon>
        <taxon>Hexapoda</taxon>
        <taxon>Insecta</taxon>
        <taxon>Pterygota</taxon>
        <taxon>Neoptera</taxon>
        <taxon>Endopterygota</taxon>
        <taxon>Diptera</taxon>
        <taxon>Nematocera</taxon>
        <taxon>Culicoidea</taxon>
        <taxon>Culicidae</taxon>
        <taxon>Anophelinae</taxon>
        <taxon>Anopheles</taxon>
    </lineage>
</organism>
<dbReference type="SMART" id="SM00696">
    <property type="entry name" value="DM9"/>
    <property type="match status" value="2"/>
</dbReference>
<evidence type="ECO:0000256" key="9">
    <source>
        <dbReference type="ARBA" id="ARBA00023136"/>
    </source>
</evidence>
<dbReference type="InterPro" id="IPR050391">
    <property type="entry name" value="Mito_Metabolite_Transporter"/>
</dbReference>
<keyword evidence="3" id="KW-0813">Transport</keyword>
<dbReference type="Proteomes" id="UP000030765">
    <property type="component" value="Unassembled WGS sequence"/>
</dbReference>
<keyword evidence="4 10" id="KW-0812">Transmembrane</keyword>
<evidence type="ECO:0000313" key="14">
    <source>
        <dbReference type="EnsemblMetazoa" id="ASIC006116-PA"/>
    </source>
</evidence>
<comment type="subcellular location">
    <subcellularLocation>
        <location evidence="1">Mitochondrion inner membrane</location>
        <topology evidence="1">Multi-pass membrane protein</topology>
    </subcellularLocation>
</comment>
<dbReference type="InterPro" id="IPR002067">
    <property type="entry name" value="MCP"/>
</dbReference>
<keyword evidence="9 10" id="KW-0472">Membrane</keyword>
<dbReference type="FunFam" id="1.50.40.10:FF:000062">
    <property type="entry name" value="mitochondrial uncoupling protein 3"/>
    <property type="match status" value="1"/>
</dbReference>
<evidence type="ECO:0000256" key="1">
    <source>
        <dbReference type="ARBA" id="ARBA00004448"/>
    </source>
</evidence>
<keyword evidence="15" id="KW-1185">Reference proteome</keyword>
<evidence type="ECO:0000256" key="2">
    <source>
        <dbReference type="ARBA" id="ARBA00006375"/>
    </source>
</evidence>
<dbReference type="STRING" id="74873.A0A084VL70"/>
<dbReference type="Pfam" id="PF11901">
    <property type="entry name" value="DM9"/>
    <property type="match status" value="1"/>
</dbReference>
<evidence type="ECO:0000256" key="4">
    <source>
        <dbReference type="ARBA" id="ARBA00022692"/>
    </source>
</evidence>
<dbReference type="AlphaFoldDB" id="A0A084VL70"/>
<evidence type="ECO:0000256" key="7">
    <source>
        <dbReference type="ARBA" id="ARBA00022989"/>
    </source>
</evidence>
<evidence type="ECO:0000256" key="6">
    <source>
        <dbReference type="ARBA" id="ARBA00022792"/>
    </source>
</evidence>
<keyword evidence="7" id="KW-1133">Transmembrane helix</keyword>
<evidence type="ECO:0000256" key="5">
    <source>
        <dbReference type="ARBA" id="ARBA00022737"/>
    </source>
</evidence>
<dbReference type="InterPro" id="IPR023395">
    <property type="entry name" value="MCP_dom_sf"/>
</dbReference>
<dbReference type="GO" id="GO:0005743">
    <property type="term" value="C:mitochondrial inner membrane"/>
    <property type="evidence" value="ECO:0007669"/>
    <property type="project" value="UniProtKB-SubCell"/>
</dbReference>
<feature type="repeat" description="Solcar" evidence="10">
    <location>
        <begin position="57"/>
        <end position="155"/>
    </location>
</feature>
<dbReference type="VEuPathDB" id="VectorBase:ASIS008611"/>
<proteinExistence type="inferred from homology"/>
<dbReference type="InterPro" id="IPR006616">
    <property type="entry name" value="DM9_repeat"/>
</dbReference>
<evidence type="ECO:0000313" key="13">
    <source>
        <dbReference type="EMBL" id="KFB38714.1"/>
    </source>
</evidence>
<protein>
    <submittedName>
        <fullName evidence="13">AGAP009603-PA-like protein</fullName>
    </submittedName>
</protein>
<evidence type="ECO:0000256" key="11">
    <source>
        <dbReference type="SAM" id="MobiDB-lite"/>
    </source>
</evidence>
<feature type="domain" description="Farnesoic acid O-methyl transferase" evidence="12">
    <location>
        <begin position="365"/>
        <end position="492"/>
    </location>
</feature>
<feature type="repeat" description="Solcar" evidence="10">
    <location>
        <begin position="163"/>
        <end position="255"/>
    </location>
</feature>
<feature type="region of interest" description="Disordered" evidence="11">
    <location>
        <begin position="1"/>
        <end position="43"/>
    </location>
</feature>
<dbReference type="InterPro" id="IPR022041">
    <property type="entry name" value="Methyltransf_FA"/>
</dbReference>
<reference evidence="14" key="2">
    <citation type="submission" date="2020-05" db="UniProtKB">
        <authorList>
            <consortium name="EnsemblMetazoa"/>
        </authorList>
    </citation>
    <scope>IDENTIFICATION</scope>
</reference>
<dbReference type="EnsemblMetazoa" id="ASIC006116-RA">
    <property type="protein sequence ID" value="ASIC006116-PA"/>
    <property type="gene ID" value="ASIC006116"/>
</dbReference>
<name>A0A084VL70_ANOSI</name>
<dbReference type="Pfam" id="PF00153">
    <property type="entry name" value="Mito_carr"/>
    <property type="match status" value="3"/>
</dbReference>
<dbReference type="PANTHER" id="PTHR45618">
    <property type="entry name" value="MITOCHONDRIAL DICARBOXYLATE CARRIER-RELATED"/>
    <property type="match status" value="1"/>
</dbReference>
<dbReference type="OrthoDB" id="756301at2759"/>
<dbReference type="GO" id="GO:0055085">
    <property type="term" value="P:transmembrane transport"/>
    <property type="evidence" value="ECO:0007669"/>
    <property type="project" value="InterPro"/>
</dbReference>
<feature type="repeat" description="Solcar" evidence="10">
    <location>
        <begin position="264"/>
        <end position="355"/>
    </location>
</feature>
<gene>
    <name evidence="13" type="ORF">ZHAS_00006116</name>
</gene>
<keyword evidence="6" id="KW-0999">Mitochondrion inner membrane</keyword>
<dbReference type="VEuPathDB" id="VectorBase:ASIS018388"/>
<reference evidence="13 15" key="1">
    <citation type="journal article" date="2014" name="BMC Genomics">
        <title>Genome sequence of Anopheles sinensis provides insight into genetics basis of mosquito competence for malaria parasites.</title>
        <authorList>
            <person name="Zhou D."/>
            <person name="Zhang D."/>
            <person name="Ding G."/>
            <person name="Shi L."/>
            <person name="Hou Q."/>
            <person name="Ye Y."/>
            <person name="Xu Y."/>
            <person name="Zhou H."/>
            <person name="Xiong C."/>
            <person name="Li S."/>
            <person name="Yu J."/>
            <person name="Hong S."/>
            <person name="Yu X."/>
            <person name="Zou P."/>
            <person name="Chen C."/>
            <person name="Chang X."/>
            <person name="Wang W."/>
            <person name="Lv Y."/>
            <person name="Sun Y."/>
            <person name="Ma L."/>
            <person name="Shen B."/>
            <person name="Zhu C."/>
        </authorList>
    </citation>
    <scope>NUCLEOTIDE SEQUENCE [LARGE SCALE GENOMIC DNA]</scope>
</reference>
<dbReference type="InterPro" id="IPR018108">
    <property type="entry name" value="MCP_transmembrane"/>
</dbReference>
<dbReference type="PRINTS" id="PR00784">
    <property type="entry name" value="MTUNCOUPLING"/>
</dbReference>
<dbReference type="VEuPathDB" id="VectorBase:ASIC006116"/>
<dbReference type="PROSITE" id="PS50920">
    <property type="entry name" value="SOLCAR"/>
    <property type="match status" value="3"/>
</dbReference>